<gene>
    <name evidence="1" type="ORF">C8F04DRAFT_1198125</name>
</gene>
<proteinExistence type="predicted"/>
<sequence length="116" mass="13437">MEALMNGQEKGLGPNLQLALTPIQRSKNCARKRGVREQPVREINVVAKYEHPDMGRSLMPLADKPLAWFLTRTYNKGTRKWYKLKVMDGYGRVRPSRPQNIMAAFLRQLKREIGQK</sequence>
<evidence type="ECO:0000313" key="1">
    <source>
        <dbReference type="EMBL" id="KAJ7019083.1"/>
    </source>
</evidence>
<dbReference type="Proteomes" id="UP001218188">
    <property type="component" value="Unassembled WGS sequence"/>
</dbReference>
<dbReference type="EMBL" id="JARJCM010000308">
    <property type="protein sequence ID" value="KAJ7019083.1"/>
    <property type="molecule type" value="Genomic_DNA"/>
</dbReference>
<evidence type="ECO:0000313" key="2">
    <source>
        <dbReference type="Proteomes" id="UP001218188"/>
    </source>
</evidence>
<protein>
    <submittedName>
        <fullName evidence="1">Uncharacterized protein</fullName>
    </submittedName>
</protein>
<organism evidence="1 2">
    <name type="scientific">Mycena alexandri</name>
    <dbReference type="NCBI Taxonomy" id="1745969"/>
    <lineage>
        <taxon>Eukaryota</taxon>
        <taxon>Fungi</taxon>
        <taxon>Dikarya</taxon>
        <taxon>Basidiomycota</taxon>
        <taxon>Agaricomycotina</taxon>
        <taxon>Agaricomycetes</taxon>
        <taxon>Agaricomycetidae</taxon>
        <taxon>Agaricales</taxon>
        <taxon>Marasmiineae</taxon>
        <taxon>Mycenaceae</taxon>
        <taxon>Mycena</taxon>
    </lineage>
</organism>
<name>A0AAD6S254_9AGAR</name>
<dbReference type="AlphaFoldDB" id="A0AAD6S254"/>
<keyword evidence="2" id="KW-1185">Reference proteome</keyword>
<reference evidence="1" key="1">
    <citation type="submission" date="2023-03" db="EMBL/GenBank/DDBJ databases">
        <title>Massive genome expansion in bonnet fungi (Mycena s.s.) driven by repeated elements and novel gene families across ecological guilds.</title>
        <authorList>
            <consortium name="Lawrence Berkeley National Laboratory"/>
            <person name="Harder C.B."/>
            <person name="Miyauchi S."/>
            <person name="Viragh M."/>
            <person name="Kuo A."/>
            <person name="Thoen E."/>
            <person name="Andreopoulos B."/>
            <person name="Lu D."/>
            <person name="Skrede I."/>
            <person name="Drula E."/>
            <person name="Henrissat B."/>
            <person name="Morin E."/>
            <person name="Kohler A."/>
            <person name="Barry K."/>
            <person name="LaButti K."/>
            <person name="Morin E."/>
            <person name="Salamov A."/>
            <person name="Lipzen A."/>
            <person name="Mereny Z."/>
            <person name="Hegedus B."/>
            <person name="Baldrian P."/>
            <person name="Stursova M."/>
            <person name="Weitz H."/>
            <person name="Taylor A."/>
            <person name="Grigoriev I.V."/>
            <person name="Nagy L.G."/>
            <person name="Martin F."/>
            <person name="Kauserud H."/>
        </authorList>
    </citation>
    <scope>NUCLEOTIDE SEQUENCE</scope>
    <source>
        <strain evidence="1">CBHHK200</strain>
    </source>
</reference>
<accession>A0AAD6S254</accession>
<comment type="caution">
    <text evidence="1">The sequence shown here is derived from an EMBL/GenBank/DDBJ whole genome shotgun (WGS) entry which is preliminary data.</text>
</comment>